<feature type="domain" description="Ground-like" evidence="2">
    <location>
        <begin position="345"/>
        <end position="414"/>
    </location>
</feature>
<evidence type="ECO:0000256" key="1">
    <source>
        <dbReference type="SAM" id="MobiDB-lite"/>
    </source>
</evidence>
<dbReference type="InterPro" id="IPR007284">
    <property type="entry name" value="Ground-like_dom"/>
</dbReference>
<organism evidence="3 4">
    <name type="scientific">Steinernema hermaphroditum</name>
    <dbReference type="NCBI Taxonomy" id="289476"/>
    <lineage>
        <taxon>Eukaryota</taxon>
        <taxon>Metazoa</taxon>
        <taxon>Ecdysozoa</taxon>
        <taxon>Nematoda</taxon>
        <taxon>Chromadorea</taxon>
        <taxon>Rhabditida</taxon>
        <taxon>Tylenchina</taxon>
        <taxon>Panagrolaimomorpha</taxon>
        <taxon>Strongyloidoidea</taxon>
        <taxon>Steinernematidae</taxon>
        <taxon>Steinernema</taxon>
    </lineage>
</organism>
<name>A0AA39HCW1_9BILA</name>
<keyword evidence="4" id="KW-1185">Reference proteome</keyword>
<gene>
    <name evidence="3" type="ORF">QR680_016970</name>
</gene>
<dbReference type="Pfam" id="PF04155">
    <property type="entry name" value="Ground-like"/>
    <property type="match status" value="1"/>
</dbReference>
<evidence type="ECO:0000313" key="3">
    <source>
        <dbReference type="EMBL" id="KAK0403522.1"/>
    </source>
</evidence>
<dbReference type="Proteomes" id="UP001175271">
    <property type="component" value="Unassembled WGS sequence"/>
</dbReference>
<evidence type="ECO:0000313" key="4">
    <source>
        <dbReference type="Proteomes" id="UP001175271"/>
    </source>
</evidence>
<protein>
    <recommendedName>
        <fullName evidence="2">Ground-like domain-containing protein</fullName>
    </recommendedName>
</protein>
<comment type="caution">
    <text evidence="3">The sequence shown here is derived from an EMBL/GenBank/DDBJ whole genome shotgun (WGS) entry which is preliminary data.</text>
</comment>
<sequence>MSHSCQEAHAAPKLEPVGALLGGVPSGDTQKRLVHSSPLRVAPLKTKPPERIEGKQRPEAIPRRAFKPMEALRPSDPLPMLLRWLGLLLLPTIAFSQLFPYGGGCGGGGCGAPSACSGGSCGASPLPLPCSGGGCGGGLSPCGAGGCGAAPTLLTPGGCSGGSCGAPLPFGPPACSGGSCGGFPSAFPPAPCNCPRAPPCPAPPPCPPQLPQFCPPPPICPPPPPPVICPPPPPLPIPTCPPRPPCPPPVTYPAPAPCSGGCGGGVGGAVGGCGGPAAFPLAPGPGAPLLVPGGGGCGGGGCGARGYPPLPAQNDCCCNCRSPCRFKRRRFAAALGVRSLRDQDASCNSETLRRIIQENASEDVSESKRKIQKAAQEALETRIDVICGRGEFSYVVHTDTFCQETVDDITCYAFKPL</sequence>
<reference evidence="3" key="1">
    <citation type="submission" date="2023-06" db="EMBL/GenBank/DDBJ databases">
        <title>Genomic analysis of the entomopathogenic nematode Steinernema hermaphroditum.</title>
        <authorList>
            <person name="Schwarz E.M."/>
            <person name="Heppert J.K."/>
            <person name="Baniya A."/>
            <person name="Schwartz H.T."/>
            <person name="Tan C.-H."/>
            <person name="Antoshechkin I."/>
            <person name="Sternberg P.W."/>
            <person name="Goodrich-Blair H."/>
            <person name="Dillman A.R."/>
        </authorList>
    </citation>
    <scope>NUCLEOTIDE SEQUENCE</scope>
    <source>
        <strain evidence="3">PS9179</strain>
        <tissue evidence="3">Whole animal</tissue>
    </source>
</reference>
<feature type="region of interest" description="Disordered" evidence="1">
    <location>
        <begin position="1"/>
        <end position="31"/>
    </location>
</feature>
<dbReference type="EMBL" id="JAUCMV010000004">
    <property type="protein sequence ID" value="KAK0403522.1"/>
    <property type="molecule type" value="Genomic_DNA"/>
</dbReference>
<accession>A0AA39HCW1</accession>
<proteinExistence type="predicted"/>
<dbReference type="AlphaFoldDB" id="A0AA39HCW1"/>
<evidence type="ECO:0000259" key="2">
    <source>
        <dbReference type="Pfam" id="PF04155"/>
    </source>
</evidence>